<reference evidence="7 8" key="1">
    <citation type="submission" date="2022-10" db="EMBL/GenBank/DDBJ databases">
        <title>Sphingomonas sp.</title>
        <authorList>
            <person name="Jin C."/>
        </authorList>
    </citation>
    <scope>NUCLEOTIDE SEQUENCE [LARGE SCALE GENOMIC DNA]</scope>
    <source>
        <strain evidence="7 8">BN140010</strain>
    </source>
</reference>
<dbReference type="EMBL" id="JAPDOB010000001">
    <property type="protein sequence ID" value="MCW3796446.1"/>
    <property type="molecule type" value="Genomic_DNA"/>
</dbReference>
<evidence type="ECO:0000256" key="4">
    <source>
        <dbReference type="ARBA" id="ARBA00022989"/>
    </source>
</evidence>
<evidence type="ECO:0000256" key="2">
    <source>
        <dbReference type="ARBA" id="ARBA00007862"/>
    </source>
</evidence>
<dbReference type="InterPro" id="IPR036013">
    <property type="entry name" value="Band_7/SPFH_dom_sf"/>
</dbReference>
<evidence type="ECO:0000259" key="6">
    <source>
        <dbReference type="SMART" id="SM00244"/>
    </source>
</evidence>
<organism evidence="7 8">
    <name type="scientific">Sphingomonas arvum</name>
    <dbReference type="NCBI Taxonomy" id="2992113"/>
    <lineage>
        <taxon>Bacteria</taxon>
        <taxon>Pseudomonadati</taxon>
        <taxon>Pseudomonadota</taxon>
        <taxon>Alphaproteobacteria</taxon>
        <taxon>Sphingomonadales</taxon>
        <taxon>Sphingomonadaceae</taxon>
        <taxon>Sphingomonas</taxon>
    </lineage>
</organism>
<dbReference type="Pfam" id="PF01145">
    <property type="entry name" value="Band_7"/>
    <property type="match status" value="1"/>
</dbReference>
<dbReference type="Gene3D" id="3.30.479.30">
    <property type="entry name" value="Band 7 domain"/>
    <property type="match status" value="1"/>
</dbReference>
<sequence>MNAITRRPILWAAIILAALLIVRLSVIVVPETKQALIVRFGKPERILGGRYAGINWRIPFVENTVWIDKRVRDIDMEQQQVLSTDQLRLQVDAFARYRVVDPLRMYIRARSEDRVGLALRPILGSELRNELGKRPFASLLSPEREGAMENVQRGLNRIAAQYGVQIVDVRIKRTDLPDGTPLESAFQRMRTAREQEARSIRAEGAKRAQIIRAQADAEAAQTYAAAFGKDPQFYDFYRAMQSYQTTFVGDGDNKPAGTNIILSPDNEFLREFRGGAGR</sequence>
<accession>A0ABT3JBJ7</accession>
<keyword evidence="4" id="KW-1133">Transmembrane helix</keyword>
<evidence type="ECO:0000256" key="1">
    <source>
        <dbReference type="ARBA" id="ARBA00004167"/>
    </source>
</evidence>
<protein>
    <submittedName>
        <fullName evidence="7">Protease modulator HflC</fullName>
    </submittedName>
</protein>
<evidence type="ECO:0000313" key="7">
    <source>
        <dbReference type="EMBL" id="MCW3796446.1"/>
    </source>
</evidence>
<proteinExistence type="inferred from homology"/>
<keyword evidence="7" id="KW-0378">Hydrolase</keyword>
<keyword evidence="8" id="KW-1185">Reference proteome</keyword>
<dbReference type="InterPro" id="IPR001107">
    <property type="entry name" value="Band_7"/>
</dbReference>
<keyword evidence="3" id="KW-0812">Transmembrane</keyword>
<comment type="similarity">
    <text evidence="2">Belongs to the band 7/mec-2 family. HflC subfamily.</text>
</comment>
<comment type="caution">
    <text evidence="7">The sequence shown here is derived from an EMBL/GenBank/DDBJ whole genome shotgun (WGS) entry which is preliminary data.</text>
</comment>
<dbReference type="PANTHER" id="PTHR42911:SF1">
    <property type="entry name" value="MODULATOR OF FTSH PROTEASE HFLC"/>
    <property type="match status" value="1"/>
</dbReference>
<dbReference type="GO" id="GO:0008233">
    <property type="term" value="F:peptidase activity"/>
    <property type="evidence" value="ECO:0007669"/>
    <property type="project" value="UniProtKB-KW"/>
</dbReference>
<dbReference type="SUPFAM" id="SSF117892">
    <property type="entry name" value="Band 7/SPFH domain"/>
    <property type="match status" value="1"/>
</dbReference>
<gene>
    <name evidence="7" type="ORF">OMW55_01300</name>
</gene>
<evidence type="ECO:0000313" key="8">
    <source>
        <dbReference type="Proteomes" id="UP001526246"/>
    </source>
</evidence>
<dbReference type="PANTHER" id="PTHR42911">
    <property type="entry name" value="MODULATOR OF FTSH PROTEASE HFLC"/>
    <property type="match status" value="1"/>
</dbReference>
<dbReference type="InterPro" id="IPR010200">
    <property type="entry name" value="HflC"/>
</dbReference>
<dbReference type="SMART" id="SM00244">
    <property type="entry name" value="PHB"/>
    <property type="match status" value="1"/>
</dbReference>
<dbReference type="PIRSF" id="PIRSF005651">
    <property type="entry name" value="HflC"/>
    <property type="match status" value="1"/>
</dbReference>
<name>A0ABT3JBJ7_9SPHN</name>
<dbReference type="CDD" id="cd03405">
    <property type="entry name" value="SPFH_HflC"/>
    <property type="match status" value="1"/>
</dbReference>
<feature type="domain" description="Band 7" evidence="6">
    <location>
        <begin position="24"/>
        <end position="189"/>
    </location>
</feature>
<evidence type="ECO:0000256" key="5">
    <source>
        <dbReference type="ARBA" id="ARBA00023136"/>
    </source>
</evidence>
<keyword evidence="7" id="KW-0645">Protease</keyword>
<dbReference type="GO" id="GO:0006508">
    <property type="term" value="P:proteolysis"/>
    <property type="evidence" value="ECO:0007669"/>
    <property type="project" value="UniProtKB-KW"/>
</dbReference>
<keyword evidence="5" id="KW-0472">Membrane</keyword>
<dbReference type="Proteomes" id="UP001526246">
    <property type="component" value="Unassembled WGS sequence"/>
</dbReference>
<comment type="subcellular location">
    <subcellularLocation>
        <location evidence="1">Membrane</location>
        <topology evidence="1">Single-pass membrane protein</topology>
    </subcellularLocation>
</comment>
<evidence type="ECO:0000256" key="3">
    <source>
        <dbReference type="ARBA" id="ARBA00022692"/>
    </source>
</evidence>